<keyword evidence="3" id="KW-0723">Serine/threonine-protein kinase</keyword>
<gene>
    <name evidence="3" type="ORF">ACJ72_04936</name>
</gene>
<comment type="caution">
    <text evidence="3">The sequence shown here is derived from an EMBL/GenBank/DDBJ whole genome shotgun (WGS) entry which is preliminary data.</text>
</comment>
<dbReference type="InterPro" id="IPR011009">
    <property type="entry name" value="Kinase-like_dom_sf"/>
</dbReference>
<dbReference type="Gene3D" id="1.10.510.10">
    <property type="entry name" value="Transferase(Phosphotransferase) domain 1"/>
    <property type="match status" value="1"/>
</dbReference>
<dbReference type="SUPFAM" id="SSF56112">
    <property type="entry name" value="Protein kinase-like (PK-like)"/>
    <property type="match status" value="1"/>
</dbReference>
<name>A0A1B7NVB4_9EURO</name>
<evidence type="ECO:0000259" key="2">
    <source>
        <dbReference type="PROSITE" id="PS50011"/>
    </source>
</evidence>
<feature type="compositionally biased region" description="Acidic residues" evidence="1">
    <location>
        <begin position="941"/>
        <end position="950"/>
    </location>
</feature>
<dbReference type="GO" id="GO:0005524">
    <property type="term" value="F:ATP binding"/>
    <property type="evidence" value="ECO:0007669"/>
    <property type="project" value="InterPro"/>
</dbReference>
<sequence>MSVLRHGGAFLQRRLTKLYTDTKSSCESVSSASKANDDPELVALNRNFRTQKDRLLAWGLDWSDASAAQPNDIDEALSEAGFSDVVASVMSSIQELLNEAERLQQPDGVKSSDGLVQVSAVKATYTAEEIARSKELLEELTQHIETLYDLSRSRRNMSMGMSMNSNPPSASKGQGQGRPVLSKSSKSSKESFYSLRNDPGQSVDRKPLPAKKKSASVPQPGGGEFGKFHFAGIHGNTTAEYAEDFQKTFAASFLPTKEFYIDKSTLHLSRGGISHASNPPPYEAVAESANSRVIGHLETPAMPPALAAIVQGPIVPVLVEFSPILLEMQNCLQFPRRERLMQLFDTLQRLVENSRVSHLGLLKFVGYFVDMTYSRYAFVYQIPLEMFPLLRQPSDVLRDVKPRPLVSLFHSGEGRPDSPIPNLESRFRLAYHLILAVLHLRSQNIVHGNINSNNILVFPDFQVPNKGLPGDSSSDFSHPYLTSLAQFDSEDKNSVPEPLSASMYRHPDDRRVITDNSSWAYDLYSLGLVLLEIGLWTPLSKFWKMKYNNSMFKSRIENVYVKRLAPKCGNSYMQIVQLCLDAPNFHLSTEPMTDLGLRIRQTYHYPWHDPSTSDEWNTFSKNFVYTIGKVSWRCACLDVFSPPPASDLDECLPPPLVIEPTSSSFQEINNYDIGRQPDVTMPIDPADDGTTYGASNEIQEEKGTTGEKKVRKRTLKKWSNVEIPEEDLRQWNMTLMPKLSKLLQKILKDSPESCSASLMVAGETAETAKTTICVTCTNIRRVRVALKKYFDYDRENWDLIVIRGDVTRSKVPRRRRRKPKTNNRAIAAQTDLNPNFQTKPVCGASIGAFRLDEHLPPVSYGGAILVDGMPYGMTVHHMLDAPCDDDDDDDGEEEEDDDDGYQDLPSRSAGNWTPGGEAFDQAFSYSWRDDEPPEALYPFEISDDEEDPDDGSVAPSIDESYDDYWLSDGYSSDEGDEDPDEDDDYDSASIGDTAGVDPGEEPRIIVTQPAIDDVEDGFFPTAEDRDDEHLASHSLGYVHASSGVRRWKRGGMKHEVDWALIKIDENRMDINNAILTDVDASEPHCSSSSNVTRHRGTHRQQNPKALFATLDKVARIEDLAGLHVQCCGRTSGLQSGRISKAIALVKMHGRQSFSSSFSVDGNFGVPGDSGAWVFDKSTSKVCGHVLAWSEKNRTAYIAPMEILLDDIARTLGAISVTLPGSEEALAWNRSTNPSRADASPFSGTFPAAPAAVASQPHMRMGLRIAHHEIEPLPVELGRLSIDRDEQGRGRGGAKGLRDVSSSTYRAVAPLIRQSYTMERQLA</sequence>
<feature type="region of interest" description="Disordered" evidence="1">
    <location>
        <begin position="157"/>
        <end position="222"/>
    </location>
</feature>
<reference evidence="3 4" key="1">
    <citation type="submission" date="2015-07" db="EMBL/GenBank/DDBJ databases">
        <title>Emmonsia species relationships and genome sequence.</title>
        <authorList>
            <person name="Cuomo C.A."/>
            <person name="Schwartz I.S."/>
            <person name="Kenyon C."/>
            <person name="de Hoog G.S."/>
            <person name="Govender N.P."/>
            <person name="Botha A."/>
            <person name="Moreno L."/>
            <person name="de Vries M."/>
            <person name="Munoz J.F."/>
            <person name="Stielow J.B."/>
        </authorList>
    </citation>
    <scope>NUCLEOTIDE SEQUENCE [LARGE SCALE GENOMIC DNA]</scope>
    <source>
        <strain evidence="3 4">CBS 136260</strain>
    </source>
</reference>
<dbReference type="EMBL" id="LGUA01000632">
    <property type="protein sequence ID" value="OAX80724.1"/>
    <property type="molecule type" value="Genomic_DNA"/>
</dbReference>
<dbReference type="PANTHER" id="PTHR37542:SF2">
    <property type="entry name" value="PROTEIN KINASE DOMAIN-CONTAINING PROTEIN"/>
    <property type="match status" value="1"/>
</dbReference>
<feature type="compositionally biased region" description="Low complexity" evidence="1">
    <location>
        <begin position="157"/>
        <end position="169"/>
    </location>
</feature>
<feature type="region of interest" description="Disordered" evidence="1">
    <location>
        <begin position="879"/>
        <end position="1008"/>
    </location>
</feature>
<proteinExistence type="predicted"/>
<feature type="domain" description="Protein kinase" evidence="2">
    <location>
        <begin position="214"/>
        <end position="608"/>
    </location>
</feature>
<organism evidence="3 4">
    <name type="scientific">Emergomyces africanus</name>
    <dbReference type="NCBI Taxonomy" id="1955775"/>
    <lineage>
        <taxon>Eukaryota</taxon>
        <taxon>Fungi</taxon>
        <taxon>Dikarya</taxon>
        <taxon>Ascomycota</taxon>
        <taxon>Pezizomycotina</taxon>
        <taxon>Eurotiomycetes</taxon>
        <taxon>Eurotiomycetidae</taxon>
        <taxon>Onygenales</taxon>
        <taxon>Ajellomycetaceae</taxon>
        <taxon>Emergomyces</taxon>
    </lineage>
</organism>
<evidence type="ECO:0000256" key="1">
    <source>
        <dbReference type="SAM" id="MobiDB-lite"/>
    </source>
</evidence>
<feature type="compositionally biased region" description="Acidic residues" evidence="1">
    <location>
        <begin position="971"/>
        <end position="986"/>
    </location>
</feature>
<dbReference type="OrthoDB" id="5418235at2759"/>
<dbReference type="GO" id="GO:0004674">
    <property type="term" value="F:protein serine/threonine kinase activity"/>
    <property type="evidence" value="ECO:0007669"/>
    <property type="project" value="UniProtKB-KW"/>
</dbReference>
<keyword evidence="3" id="KW-0808">Transferase</keyword>
<dbReference type="InterPro" id="IPR000719">
    <property type="entry name" value="Prot_kinase_dom"/>
</dbReference>
<feature type="region of interest" description="Disordered" evidence="1">
    <location>
        <begin position="1081"/>
        <end position="1100"/>
    </location>
</feature>
<dbReference type="STRING" id="1658172.A0A1B7NVB4"/>
<evidence type="ECO:0000313" key="4">
    <source>
        <dbReference type="Proteomes" id="UP000091918"/>
    </source>
</evidence>
<dbReference type="PANTHER" id="PTHR37542">
    <property type="entry name" value="HELO DOMAIN-CONTAINING PROTEIN-RELATED"/>
    <property type="match status" value="1"/>
</dbReference>
<protein>
    <submittedName>
        <fullName evidence="3">Serine/threonine protein kinase</fullName>
    </submittedName>
</protein>
<keyword evidence="4" id="KW-1185">Reference proteome</keyword>
<evidence type="ECO:0000313" key="3">
    <source>
        <dbReference type="EMBL" id="OAX80724.1"/>
    </source>
</evidence>
<keyword evidence="3" id="KW-0418">Kinase</keyword>
<feature type="compositionally biased region" description="Acidic residues" evidence="1">
    <location>
        <begin position="882"/>
        <end position="901"/>
    </location>
</feature>
<dbReference type="Proteomes" id="UP000091918">
    <property type="component" value="Unassembled WGS sequence"/>
</dbReference>
<dbReference type="Gene3D" id="1.20.120.1020">
    <property type="entry name" value="Prion-inhibition and propagation, HeLo domain"/>
    <property type="match status" value="1"/>
</dbReference>
<dbReference type="PROSITE" id="PS50011">
    <property type="entry name" value="PROTEIN_KINASE_DOM"/>
    <property type="match status" value="1"/>
</dbReference>
<dbReference type="InterPro" id="IPR038305">
    <property type="entry name" value="HeLo_sf"/>
</dbReference>
<accession>A0A1B7NVB4</accession>